<name>I2G4R3_USTHO</name>
<gene>
    <name evidence="1" type="ORF">UHOR_16391</name>
</gene>
<proteinExistence type="predicted"/>
<dbReference type="AlphaFoldDB" id="I2G4R3"/>
<reference evidence="1 2" key="1">
    <citation type="journal article" date="2012" name="Plant Cell">
        <title>Genome comparison of barley and maize smut fungi reveals targeted loss of RNA silencing components and species-specific presence of transposable elements.</title>
        <authorList>
            <person name="Laurie J.D."/>
            <person name="Ali S."/>
            <person name="Linning R."/>
            <person name="Mannhaupt G."/>
            <person name="Wong P."/>
            <person name="Gueldener U."/>
            <person name="Muensterkoetter M."/>
            <person name="Moore R."/>
            <person name="Kahmann R."/>
            <person name="Bakkeren G."/>
            <person name="Schirawski J."/>
        </authorList>
    </citation>
    <scope>NUCLEOTIDE SEQUENCE [LARGE SCALE GENOMIC DNA]</scope>
    <source>
        <strain evidence="2">Uh4875-4</strain>
    </source>
</reference>
<evidence type="ECO:0000313" key="2">
    <source>
        <dbReference type="Proteomes" id="UP000006174"/>
    </source>
</evidence>
<evidence type="ECO:0000313" key="1">
    <source>
        <dbReference type="EMBL" id="CCF54156.1"/>
    </source>
</evidence>
<dbReference type="Proteomes" id="UP000006174">
    <property type="component" value="Unassembled WGS sequence"/>
</dbReference>
<dbReference type="EMBL" id="CAGI01000189">
    <property type="protein sequence ID" value="CCF54156.1"/>
    <property type="molecule type" value="Genomic_DNA"/>
</dbReference>
<protein>
    <submittedName>
        <fullName evidence="1">Uncharacterized protein</fullName>
    </submittedName>
</protein>
<comment type="caution">
    <text evidence="1">The sequence shown here is derived from an EMBL/GenBank/DDBJ whole genome shotgun (WGS) entry which is preliminary data.</text>
</comment>
<organism evidence="1 2">
    <name type="scientific">Ustilago hordei</name>
    <name type="common">Barley covered smut fungus</name>
    <dbReference type="NCBI Taxonomy" id="120017"/>
    <lineage>
        <taxon>Eukaryota</taxon>
        <taxon>Fungi</taxon>
        <taxon>Dikarya</taxon>
        <taxon>Basidiomycota</taxon>
        <taxon>Ustilaginomycotina</taxon>
        <taxon>Ustilaginomycetes</taxon>
        <taxon>Ustilaginales</taxon>
        <taxon>Ustilaginaceae</taxon>
        <taxon>Ustilago</taxon>
    </lineage>
</organism>
<dbReference type="HOGENOM" id="CLU_2172938_0_0_1"/>
<accession>I2G4R3</accession>
<sequence length="110" mass="12193">MDCCKVALLQHIGCMSTCVGPLSFWAESCSLVASHTSPELFDAFERTTYRRLALPRALSPALSTHSNLKDVWRGARSRGSENKGLRDVCLVRENILQEVMAGRGIRSEIL</sequence>
<keyword evidence="2" id="KW-1185">Reference proteome</keyword>